<organism evidence="1 2">
    <name type="scientific">Diphasiastrum complanatum</name>
    <name type="common">Issler's clubmoss</name>
    <name type="synonym">Lycopodium complanatum</name>
    <dbReference type="NCBI Taxonomy" id="34168"/>
    <lineage>
        <taxon>Eukaryota</taxon>
        <taxon>Viridiplantae</taxon>
        <taxon>Streptophyta</taxon>
        <taxon>Embryophyta</taxon>
        <taxon>Tracheophyta</taxon>
        <taxon>Lycopodiopsida</taxon>
        <taxon>Lycopodiales</taxon>
        <taxon>Lycopodiaceae</taxon>
        <taxon>Lycopodioideae</taxon>
        <taxon>Diphasiastrum</taxon>
    </lineage>
</organism>
<reference evidence="2" key="1">
    <citation type="journal article" date="2024" name="Proc. Natl. Acad. Sci. U.S.A.">
        <title>Extraordinary preservation of gene collinearity over three hundred million years revealed in homosporous lycophytes.</title>
        <authorList>
            <person name="Li C."/>
            <person name="Wickell D."/>
            <person name="Kuo L.Y."/>
            <person name="Chen X."/>
            <person name="Nie B."/>
            <person name="Liao X."/>
            <person name="Peng D."/>
            <person name="Ji J."/>
            <person name="Jenkins J."/>
            <person name="Williams M."/>
            <person name="Shu S."/>
            <person name="Plott C."/>
            <person name="Barry K."/>
            <person name="Rajasekar S."/>
            <person name="Grimwood J."/>
            <person name="Han X."/>
            <person name="Sun S."/>
            <person name="Hou Z."/>
            <person name="He W."/>
            <person name="Dai G."/>
            <person name="Sun C."/>
            <person name="Schmutz J."/>
            <person name="Leebens-Mack J.H."/>
            <person name="Li F.W."/>
            <person name="Wang L."/>
        </authorList>
    </citation>
    <scope>NUCLEOTIDE SEQUENCE [LARGE SCALE GENOMIC DNA]</scope>
    <source>
        <strain evidence="2">cv. PW_Plant_1</strain>
    </source>
</reference>
<evidence type="ECO:0000313" key="1">
    <source>
        <dbReference type="EMBL" id="KAJ7562248.1"/>
    </source>
</evidence>
<comment type="caution">
    <text evidence="1">The sequence shown here is derived from an EMBL/GenBank/DDBJ whole genome shotgun (WGS) entry which is preliminary data.</text>
</comment>
<proteinExistence type="predicted"/>
<accession>A0ACC2E6Y5</accession>
<sequence>MDSKAEVQKTGTGAQKKIDLNDHYAIKRILDDTVSEVILARGYAEHLTLSNIKMGIGILTCAVAFLAQFYPKKLPESKPFLYGCITLYLMLNSLLQFIIYTKEKNRIMFTYPLQGSFTSTGLAISSKLPRYSDLYTLEIASSDAQSIAAHSPVELTKSVTKWFTKEGVLAEGIFWDDVQKLLDDFQSEPRKSK</sequence>
<keyword evidence="2" id="KW-1185">Reference proteome</keyword>
<dbReference type="Proteomes" id="UP001162992">
    <property type="component" value="Chromosome 3"/>
</dbReference>
<name>A0ACC2E6Y5_DIPCM</name>
<protein>
    <submittedName>
        <fullName evidence="1">Uncharacterized protein</fullName>
    </submittedName>
</protein>
<evidence type="ECO:0000313" key="2">
    <source>
        <dbReference type="Proteomes" id="UP001162992"/>
    </source>
</evidence>
<dbReference type="EMBL" id="CM055094">
    <property type="protein sequence ID" value="KAJ7562248.1"/>
    <property type="molecule type" value="Genomic_DNA"/>
</dbReference>
<gene>
    <name evidence="1" type="ORF">O6H91_03G061000</name>
</gene>